<evidence type="ECO:0000256" key="1">
    <source>
        <dbReference type="SAM" id="MobiDB-lite"/>
    </source>
</evidence>
<reference evidence="3 4" key="1">
    <citation type="submission" date="2019-05" db="EMBL/GenBank/DDBJ databases">
        <title>Another draft genome of Portunus trituberculatus and its Hox gene families provides insights of decapod evolution.</title>
        <authorList>
            <person name="Jeong J.-H."/>
            <person name="Song I."/>
            <person name="Kim S."/>
            <person name="Choi T."/>
            <person name="Kim D."/>
            <person name="Ryu S."/>
            <person name="Kim W."/>
        </authorList>
    </citation>
    <scope>NUCLEOTIDE SEQUENCE [LARGE SCALE GENOMIC DNA]</scope>
    <source>
        <tissue evidence="3">Muscle</tissue>
    </source>
</reference>
<keyword evidence="2" id="KW-0472">Membrane</keyword>
<proteinExistence type="predicted"/>
<feature type="transmembrane region" description="Helical" evidence="2">
    <location>
        <begin position="23"/>
        <end position="46"/>
    </location>
</feature>
<accession>A0A5B7K1W7</accession>
<protein>
    <submittedName>
        <fullName evidence="3">Uncharacterized protein</fullName>
    </submittedName>
</protein>
<evidence type="ECO:0000313" key="4">
    <source>
        <dbReference type="Proteomes" id="UP000324222"/>
    </source>
</evidence>
<keyword evidence="4" id="KW-1185">Reference proteome</keyword>
<dbReference type="Proteomes" id="UP000324222">
    <property type="component" value="Unassembled WGS sequence"/>
</dbReference>
<keyword evidence="2" id="KW-1133">Transmembrane helix</keyword>
<comment type="caution">
    <text evidence="3">The sequence shown here is derived from an EMBL/GenBank/DDBJ whole genome shotgun (WGS) entry which is preliminary data.</text>
</comment>
<feature type="compositionally biased region" description="Polar residues" evidence="1">
    <location>
        <begin position="83"/>
        <end position="96"/>
    </location>
</feature>
<evidence type="ECO:0000256" key="2">
    <source>
        <dbReference type="SAM" id="Phobius"/>
    </source>
</evidence>
<name>A0A5B7K1W7_PORTR</name>
<dbReference type="AlphaFoldDB" id="A0A5B7K1W7"/>
<organism evidence="3 4">
    <name type="scientific">Portunus trituberculatus</name>
    <name type="common">Swimming crab</name>
    <name type="synonym">Neptunus trituberculatus</name>
    <dbReference type="NCBI Taxonomy" id="210409"/>
    <lineage>
        <taxon>Eukaryota</taxon>
        <taxon>Metazoa</taxon>
        <taxon>Ecdysozoa</taxon>
        <taxon>Arthropoda</taxon>
        <taxon>Crustacea</taxon>
        <taxon>Multicrustacea</taxon>
        <taxon>Malacostraca</taxon>
        <taxon>Eumalacostraca</taxon>
        <taxon>Eucarida</taxon>
        <taxon>Decapoda</taxon>
        <taxon>Pleocyemata</taxon>
        <taxon>Brachyura</taxon>
        <taxon>Eubrachyura</taxon>
        <taxon>Portunoidea</taxon>
        <taxon>Portunidae</taxon>
        <taxon>Portuninae</taxon>
        <taxon>Portunus</taxon>
    </lineage>
</organism>
<evidence type="ECO:0000313" key="3">
    <source>
        <dbReference type="EMBL" id="MPD00527.1"/>
    </source>
</evidence>
<keyword evidence="2" id="KW-0812">Transmembrane</keyword>
<dbReference type="EMBL" id="VSRR010123327">
    <property type="protein sequence ID" value="MPD00527.1"/>
    <property type="molecule type" value="Genomic_DNA"/>
</dbReference>
<gene>
    <name evidence="3" type="ORF">E2C01_096002</name>
</gene>
<feature type="region of interest" description="Disordered" evidence="1">
    <location>
        <begin position="77"/>
        <end position="96"/>
    </location>
</feature>
<sequence>MVCVSTVQDSPVTGGLVEMVRQWWWKLRLVLEVVVLMVEVVTRLACHRRRWRRCIRCCRRRFLLFHSGRGVTLNARSPGGENQWEQSTVTALLSQH</sequence>